<name>A0AAV7ZXA9_9EUKA</name>
<keyword evidence="4 8" id="KW-0812">Transmembrane</keyword>
<protein>
    <recommendedName>
        <fullName evidence="3">ER membrane protein complex subunit 4</fullName>
    </recommendedName>
</protein>
<dbReference type="Pfam" id="PF06417">
    <property type="entry name" value="EMC4"/>
    <property type="match status" value="1"/>
</dbReference>
<dbReference type="EMBL" id="JANTQA010000023">
    <property type="protein sequence ID" value="KAJ3445436.1"/>
    <property type="molecule type" value="Genomic_DNA"/>
</dbReference>
<dbReference type="Proteomes" id="UP001146793">
    <property type="component" value="Unassembled WGS sequence"/>
</dbReference>
<keyword evidence="6 8" id="KW-1133">Transmembrane helix</keyword>
<evidence type="ECO:0000256" key="1">
    <source>
        <dbReference type="ARBA" id="ARBA00004477"/>
    </source>
</evidence>
<gene>
    <name evidence="9" type="ORF">M0812_11310</name>
</gene>
<dbReference type="AlphaFoldDB" id="A0AAV7ZXA9"/>
<evidence type="ECO:0000313" key="10">
    <source>
        <dbReference type="Proteomes" id="UP001146793"/>
    </source>
</evidence>
<comment type="subcellular location">
    <subcellularLocation>
        <location evidence="1">Endoplasmic reticulum membrane</location>
        <topology evidence="1">Multi-pass membrane protein</topology>
    </subcellularLocation>
</comment>
<comment type="caution">
    <text evidence="9">The sequence shown here is derived from an EMBL/GenBank/DDBJ whole genome shotgun (WGS) entry which is preliminary data.</text>
</comment>
<dbReference type="InterPro" id="IPR009445">
    <property type="entry name" value="TMEM85/Emc4"/>
</dbReference>
<reference evidence="9" key="1">
    <citation type="submission" date="2022-08" db="EMBL/GenBank/DDBJ databases">
        <title>Novel sulphate-reducing endosymbionts in the free-living metamonad Anaeramoeba.</title>
        <authorList>
            <person name="Jerlstrom-Hultqvist J."/>
            <person name="Cepicka I."/>
            <person name="Gallot-Lavallee L."/>
            <person name="Salas-Leiva D."/>
            <person name="Curtis B.A."/>
            <person name="Zahonova K."/>
            <person name="Pipaliya S."/>
            <person name="Dacks J."/>
            <person name="Roger A.J."/>
        </authorList>
    </citation>
    <scope>NUCLEOTIDE SEQUENCE</scope>
    <source>
        <strain evidence="9">Busselton2</strain>
    </source>
</reference>
<evidence type="ECO:0000256" key="5">
    <source>
        <dbReference type="ARBA" id="ARBA00022824"/>
    </source>
</evidence>
<keyword evidence="7 8" id="KW-0472">Membrane</keyword>
<evidence type="ECO:0000313" key="9">
    <source>
        <dbReference type="EMBL" id="KAJ3445436.1"/>
    </source>
</evidence>
<keyword evidence="5" id="KW-0256">Endoplasmic reticulum</keyword>
<sequence>MIFVDFKEEQSKQIPFPLGMTPPDKINNPERFKSYGLKKSKSEKEDLVLKKATQLAYGTAKSILPSILMLFFSARSLNIFAIMVVSMNISNAIQGIFSVGAFFQEFKKSKKSLWYPKLVYIAVKLALLGFAIYRVYKLGLLPTFKDFESHQLPKYEGLFFGGGFSQ</sequence>
<evidence type="ECO:0000256" key="2">
    <source>
        <dbReference type="ARBA" id="ARBA00007715"/>
    </source>
</evidence>
<evidence type="ECO:0000256" key="4">
    <source>
        <dbReference type="ARBA" id="ARBA00022692"/>
    </source>
</evidence>
<feature type="transmembrane region" description="Helical" evidence="8">
    <location>
        <begin position="115"/>
        <end position="136"/>
    </location>
</feature>
<proteinExistence type="inferred from homology"/>
<accession>A0AAV7ZXA9</accession>
<comment type="similarity">
    <text evidence="2">Belongs to the EMC4 family.</text>
</comment>
<evidence type="ECO:0000256" key="3">
    <source>
        <dbReference type="ARBA" id="ARBA00020820"/>
    </source>
</evidence>
<feature type="transmembrane region" description="Helical" evidence="8">
    <location>
        <begin position="79"/>
        <end position="103"/>
    </location>
</feature>
<dbReference type="GO" id="GO:0005789">
    <property type="term" value="C:endoplasmic reticulum membrane"/>
    <property type="evidence" value="ECO:0007669"/>
    <property type="project" value="UniProtKB-SubCell"/>
</dbReference>
<evidence type="ECO:0000256" key="6">
    <source>
        <dbReference type="ARBA" id="ARBA00022989"/>
    </source>
</evidence>
<dbReference type="PANTHER" id="PTHR19315">
    <property type="entry name" value="ER MEMBRANE PROTEIN COMPLEX SUBUNIT 4"/>
    <property type="match status" value="1"/>
</dbReference>
<evidence type="ECO:0000256" key="7">
    <source>
        <dbReference type="ARBA" id="ARBA00023136"/>
    </source>
</evidence>
<organism evidence="9 10">
    <name type="scientific">Anaeramoeba flamelloides</name>
    <dbReference type="NCBI Taxonomy" id="1746091"/>
    <lineage>
        <taxon>Eukaryota</taxon>
        <taxon>Metamonada</taxon>
        <taxon>Anaeramoebidae</taxon>
        <taxon>Anaeramoeba</taxon>
    </lineage>
</organism>
<evidence type="ECO:0000256" key="8">
    <source>
        <dbReference type="SAM" id="Phobius"/>
    </source>
</evidence>